<comment type="caution">
    <text evidence="1">The sequence shown here is derived from an EMBL/GenBank/DDBJ whole genome shotgun (WGS) entry which is preliminary data.</text>
</comment>
<name>A0A367XJ98_9PROT</name>
<dbReference type="EMBL" id="JPWJ01000001">
    <property type="protein sequence ID" value="RCK53210.1"/>
    <property type="molecule type" value="Genomic_DNA"/>
</dbReference>
<accession>A0A367XJ98</accession>
<evidence type="ECO:0000313" key="2">
    <source>
        <dbReference type="Proteomes" id="UP000252266"/>
    </source>
</evidence>
<dbReference type="InterPro" id="IPR018755">
    <property type="entry name" value="Phage_Mu_Gp48"/>
</dbReference>
<protein>
    <recommendedName>
        <fullName evidence="3">Phage tail protein</fullName>
    </recommendedName>
</protein>
<dbReference type="Pfam" id="PF10076">
    <property type="entry name" value="Phage_Mu_Gp48"/>
    <property type="match status" value="1"/>
</dbReference>
<proteinExistence type="predicted"/>
<organism evidence="1 2">
    <name type="scientific">Thalassospira xiamenensis</name>
    <dbReference type="NCBI Taxonomy" id="220697"/>
    <lineage>
        <taxon>Bacteria</taxon>
        <taxon>Pseudomonadati</taxon>
        <taxon>Pseudomonadota</taxon>
        <taxon>Alphaproteobacteria</taxon>
        <taxon>Rhodospirillales</taxon>
        <taxon>Thalassospiraceae</taxon>
        <taxon>Thalassospira</taxon>
    </lineage>
</organism>
<reference evidence="1 2" key="1">
    <citation type="submission" date="2014-07" db="EMBL/GenBank/DDBJ databases">
        <title>Draft genome sequence of Thalassospira xiamenensis IB13.</title>
        <authorList>
            <person name="Lai Q."/>
            <person name="Shao Z."/>
        </authorList>
    </citation>
    <scope>NUCLEOTIDE SEQUENCE [LARGE SCALE GENOMIC DNA]</scope>
    <source>
        <strain evidence="1 2">IB13</strain>
    </source>
</reference>
<evidence type="ECO:0000313" key="1">
    <source>
        <dbReference type="EMBL" id="RCK53210.1"/>
    </source>
</evidence>
<sequence>MTTLDEKTAAYNAAMVAGLPQGPAFPRENTANRDALLRAIAREFAIEDNVIDTMIAESSPLTANLTITEWEADYGLPDCDHQHATTLQERRAAVHEKRTRVGSLNPNAIVAMAAKLGYEAEVIERRPFVGGLSRGGDRVSGPHKCRYWWSVKVFKARLTWFRGGVSRGGEKQLSIARAEDLVCVLERINHSQTKLTFAYEGA</sequence>
<dbReference type="RefSeq" id="WP_062961202.1">
    <property type="nucleotide sequence ID" value="NZ_JPWJ01000001.1"/>
</dbReference>
<dbReference type="AlphaFoldDB" id="A0A367XJ98"/>
<gene>
    <name evidence="1" type="ORF">TH44_03195</name>
</gene>
<evidence type="ECO:0008006" key="3">
    <source>
        <dbReference type="Google" id="ProtNLM"/>
    </source>
</evidence>
<dbReference type="Proteomes" id="UP000252266">
    <property type="component" value="Unassembled WGS sequence"/>
</dbReference>